<accession>A0A6J6I1Q7</accession>
<evidence type="ECO:0000313" key="1">
    <source>
        <dbReference type="EMBL" id="CAB4620322.1"/>
    </source>
</evidence>
<dbReference type="AlphaFoldDB" id="A0A6J6I1Q7"/>
<name>A0A6J6I1Q7_9ZZZZ</name>
<protein>
    <submittedName>
        <fullName evidence="1">Unannotated protein</fullName>
    </submittedName>
</protein>
<organism evidence="1">
    <name type="scientific">freshwater metagenome</name>
    <dbReference type="NCBI Taxonomy" id="449393"/>
    <lineage>
        <taxon>unclassified sequences</taxon>
        <taxon>metagenomes</taxon>
        <taxon>ecological metagenomes</taxon>
    </lineage>
</organism>
<sequence>MEDALLASQIRVKAMTEFVRKGEHIATATRPVEQQVRVCAWDGVCTERTWTLAWSHGCVDPVLIDEGVHDTG</sequence>
<gene>
    <name evidence="1" type="ORF">UFOPK1827_01937</name>
</gene>
<proteinExistence type="predicted"/>
<dbReference type="EMBL" id="CAEZUO010000150">
    <property type="protein sequence ID" value="CAB4620322.1"/>
    <property type="molecule type" value="Genomic_DNA"/>
</dbReference>
<reference evidence="1" key="1">
    <citation type="submission" date="2020-05" db="EMBL/GenBank/DDBJ databases">
        <authorList>
            <person name="Chiriac C."/>
            <person name="Salcher M."/>
            <person name="Ghai R."/>
            <person name="Kavagutti S V."/>
        </authorList>
    </citation>
    <scope>NUCLEOTIDE SEQUENCE</scope>
</reference>